<dbReference type="SUPFAM" id="SSF88659">
    <property type="entry name" value="Sigma3 and sigma4 domains of RNA polymerase sigma factors"/>
    <property type="match status" value="1"/>
</dbReference>
<dbReference type="Proteomes" id="UP000306808">
    <property type="component" value="Unassembled WGS sequence"/>
</dbReference>
<comment type="similarity">
    <text evidence="1">Belongs to the sigma-70 factor family. ECF subfamily.</text>
</comment>
<dbReference type="Pfam" id="PF04542">
    <property type="entry name" value="Sigma70_r2"/>
    <property type="match status" value="1"/>
</dbReference>
<keyword evidence="8" id="KW-1185">Reference proteome</keyword>
<dbReference type="PANTHER" id="PTHR43133:SF46">
    <property type="entry name" value="RNA POLYMERASE SIGMA-70 FACTOR ECF SUBFAMILY"/>
    <property type="match status" value="1"/>
</dbReference>
<keyword evidence="4" id="KW-0804">Transcription</keyword>
<dbReference type="OrthoDB" id="1100095at2"/>
<dbReference type="NCBIfam" id="TIGR02985">
    <property type="entry name" value="Sig70_bacteroi1"/>
    <property type="match status" value="1"/>
</dbReference>
<dbReference type="InterPro" id="IPR013325">
    <property type="entry name" value="RNA_pol_sigma_r2"/>
</dbReference>
<gene>
    <name evidence="7" type="ORF">FAZ15_02750</name>
</gene>
<evidence type="ECO:0000256" key="2">
    <source>
        <dbReference type="ARBA" id="ARBA00023015"/>
    </source>
</evidence>
<sequence>MLLHKEKKFEEVFRAHFRELHNYAYRFFEDTNIAEEVVQQVFLKFWERDWEKVIHTSAKAYLYRSVYNESLNLLKRNSLKKQYETYQSQHASIETYNDDSDSELRKQLQVALSHLPEKCRTVFEMSRFQELKNQEIASELNLSLKTVEGHMTKALRHLRIYLFDYLTGLVLTLMYGL</sequence>
<dbReference type="InterPro" id="IPR039425">
    <property type="entry name" value="RNA_pol_sigma-70-like"/>
</dbReference>
<dbReference type="InterPro" id="IPR014327">
    <property type="entry name" value="RNA_pol_sigma70_bacteroid"/>
</dbReference>
<dbReference type="InterPro" id="IPR013324">
    <property type="entry name" value="RNA_pol_sigma_r3/r4-like"/>
</dbReference>
<evidence type="ECO:0000256" key="3">
    <source>
        <dbReference type="ARBA" id="ARBA00023082"/>
    </source>
</evidence>
<dbReference type="Pfam" id="PF08281">
    <property type="entry name" value="Sigma70_r4_2"/>
    <property type="match status" value="1"/>
</dbReference>
<dbReference type="NCBIfam" id="TIGR02937">
    <property type="entry name" value="sigma70-ECF"/>
    <property type="match status" value="1"/>
</dbReference>
<evidence type="ECO:0000313" key="7">
    <source>
        <dbReference type="EMBL" id="TJZ63227.1"/>
    </source>
</evidence>
<dbReference type="EMBL" id="SUME01000001">
    <property type="protein sequence ID" value="TJZ63227.1"/>
    <property type="molecule type" value="Genomic_DNA"/>
</dbReference>
<feature type="domain" description="RNA polymerase sigma factor 70 region 4 type 2" evidence="6">
    <location>
        <begin position="106"/>
        <end position="158"/>
    </location>
</feature>
<dbReference type="Gene3D" id="1.10.10.10">
    <property type="entry name" value="Winged helix-like DNA-binding domain superfamily/Winged helix DNA-binding domain"/>
    <property type="match status" value="1"/>
</dbReference>
<dbReference type="RefSeq" id="WP_136899771.1">
    <property type="nucleotide sequence ID" value="NZ_SUME01000001.1"/>
</dbReference>
<accession>A0A4U0P6Y5</accession>
<comment type="caution">
    <text evidence="7">The sequence shown here is derived from an EMBL/GenBank/DDBJ whole genome shotgun (WGS) entry which is preliminary data.</text>
</comment>
<name>A0A4U0P6Y5_9SPHI</name>
<dbReference type="GO" id="GO:0016987">
    <property type="term" value="F:sigma factor activity"/>
    <property type="evidence" value="ECO:0007669"/>
    <property type="project" value="UniProtKB-KW"/>
</dbReference>
<dbReference type="GO" id="GO:0003677">
    <property type="term" value="F:DNA binding"/>
    <property type="evidence" value="ECO:0007669"/>
    <property type="project" value="InterPro"/>
</dbReference>
<keyword evidence="3" id="KW-0731">Sigma factor</keyword>
<evidence type="ECO:0000256" key="1">
    <source>
        <dbReference type="ARBA" id="ARBA00010641"/>
    </source>
</evidence>
<dbReference type="InterPro" id="IPR013249">
    <property type="entry name" value="RNA_pol_sigma70_r4_t2"/>
</dbReference>
<evidence type="ECO:0000313" key="8">
    <source>
        <dbReference type="Proteomes" id="UP000306808"/>
    </source>
</evidence>
<dbReference type="InterPro" id="IPR014284">
    <property type="entry name" value="RNA_pol_sigma-70_dom"/>
</dbReference>
<evidence type="ECO:0000259" key="6">
    <source>
        <dbReference type="Pfam" id="PF08281"/>
    </source>
</evidence>
<proteinExistence type="inferred from homology"/>
<dbReference type="InterPro" id="IPR036388">
    <property type="entry name" value="WH-like_DNA-bd_sf"/>
</dbReference>
<feature type="domain" description="RNA polymerase sigma-70 region 2" evidence="5">
    <location>
        <begin position="13"/>
        <end position="78"/>
    </location>
</feature>
<dbReference type="CDD" id="cd06171">
    <property type="entry name" value="Sigma70_r4"/>
    <property type="match status" value="1"/>
</dbReference>
<reference evidence="7 8" key="1">
    <citation type="submission" date="2019-04" db="EMBL/GenBank/DDBJ databases">
        <title>Sphingobacterium olei sp. nov., isolated from oil-contaminated soil.</title>
        <authorList>
            <person name="Liu B."/>
        </authorList>
    </citation>
    <scope>NUCLEOTIDE SEQUENCE [LARGE SCALE GENOMIC DNA]</scope>
    <source>
        <strain evidence="7 8">HAL-9</strain>
    </source>
</reference>
<dbReference type="PANTHER" id="PTHR43133">
    <property type="entry name" value="RNA POLYMERASE ECF-TYPE SIGMA FACTO"/>
    <property type="match status" value="1"/>
</dbReference>
<dbReference type="SUPFAM" id="SSF88946">
    <property type="entry name" value="Sigma2 domain of RNA polymerase sigma factors"/>
    <property type="match status" value="1"/>
</dbReference>
<dbReference type="Gene3D" id="1.10.1740.10">
    <property type="match status" value="1"/>
</dbReference>
<evidence type="ECO:0000259" key="5">
    <source>
        <dbReference type="Pfam" id="PF04542"/>
    </source>
</evidence>
<dbReference type="InterPro" id="IPR007627">
    <property type="entry name" value="RNA_pol_sigma70_r2"/>
</dbReference>
<organism evidence="7 8">
    <name type="scientific">Sphingobacterium olei</name>
    <dbReference type="NCBI Taxonomy" id="2571155"/>
    <lineage>
        <taxon>Bacteria</taxon>
        <taxon>Pseudomonadati</taxon>
        <taxon>Bacteroidota</taxon>
        <taxon>Sphingobacteriia</taxon>
        <taxon>Sphingobacteriales</taxon>
        <taxon>Sphingobacteriaceae</taxon>
        <taxon>Sphingobacterium</taxon>
    </lineage>
</organism>
<dbReference type="GO" id="GO:0006352">
    <property type="term" value="P:DNA-templated transcription initiation"/>
    <property type="evidence" value="ECO:0007669"/>
    <property type="project" value="InterPro"/>
</dbReference>
<keyword evidence="2" id="KW-0805">Transcription regulation</keyword>
<evidence type="ECO:0000256" key="4">
    <source>
        <dbReference type="ARBA" id="ARBA00023163"/>
    </source>
</evidence>
<dbReference type="AlphaFoldDB" id="A0A4U0P6Y5"/>
<protein>
    <submittedName>
        <fullName evidence="7">RNA polymerase sigma-70 factor</fullName>
    </submittedName>
</protein>